<evidence type="ECO:0000313" key="2">
    <source>
        <dbReference type="Proteomes" id="UP001151760"/>
    </source>
</evidence>
<proteinExistence type="predicted"/>
<comment type="caution">
    <text evidence="1">The sequence shown here is derived from an EMBL/GenBank/DDBJ whole genome shotgun (WGS) entry which is preliminary data.</text>
</comment>
<sequence>MPVRRIDFTEYVVCLEEQIRGLDCRIQYAVLGRRFDTSYPTGGYGVSDLATTLARDTHEMYIRFEDAQDDRALQRARVNMLFRDRAVHAELLAYRAEVRALHEHIIVLQRQQTEDQRARAC</sequence>
<evidence type="ECO:0000313" key="1">
    <source>
        <dbReference type="EMBL" id="GJT33422.1"/>
    </source>
</evidence>
<organism evidence="1 2">
    <name type="scientific">Tanacetum coccineum</name>
    <dbReference type="NCBI Taxonomy" id="301880"/>
    <lineage>
        <taxon>Eukaryota</taxon>
        <taxon>Viridiplantae</taxon>
        <taxon>Streptophyta</taxon>
        <taxon>Embryophyta</taxon>
        <taxon>Tracheophyta</taxon>
        <taxon>Spermatophyta</taxon>
        <taxon>Magnoliopsida</taxon>
        <taxon>eudicotyledons</taxon>
        <taxon>Gunneridae</taxon>
        <taxon>Pentapetalae</taxon>
        <taxon>asterids</taxon>
        <taxon>campanulids</taxon>
        <taxon>Asterales</taxon>
        <taxon>Asteraceae</taxon>
        <taxon>Asteroideae</taxon>
        <taxon>Anthemideae</taxon>
        <taxon>Anthemidinae</taxon>
        <taxon>Tanacetum</taxon>
    </lineage>
</organism>
<accession>A0ABQ5D4X5</accession>
<reference evidence="1" key="2">
    <citation type="submission" date="2022-01" db="EMBL/GenBank/DDBJ databases">
        <authorList>
            <person name="Yamashiro T."/>
            <person name="Shiraishi A."/>
            <person name="Satake H."/>
            <person name="Nakayama K."/>
        </authorList>
    </citation>
    <scope>NUCLEOTIDE SEQUENCE</scope>
</reference>
<keyword evidence="2" id="KW-1185">Reference proteome</keyword>
<protein>
    <submittedName>
        <fullName evidence="1">Uncharacterized protein</fullName>
    </submittedName>
</protein>
<name>A0ABQ5D4X5_9ASTR</name>
<reference evidence="1" key="1">
    <citation type="journal article" date="2022" name="Int. J. Mol. Sci.">
        <title>Draft Genome of Tanacetum Coccineum: Genomic Comparison of Closely Related Tanacetum-Family Plants.</title>
        <authorList>
            <person name="Yamashiro T."/>
            <person name="Shiraishi A."/>
            <person name="Nakayama K."/>
            <person name="Satake H."/>
        </authorList>
    </citation>
    <scope>NUCLEOTIDE SEQUENCE</scope>
</reference>
<dbReference type="EMBL" id="BQNB010014876">
    <property type="protein sequence ID" value="GJT33422.1"/>
    <property type="molecule type" value="Genomic_DNA"/>
</dbReference>
<gene>
    <name evidence="1" type="ORF">Tco_0923841</name>
</gene>
<dbReference type="Proteomes" id="UP001151760">
    <property type="component" value="Unassembled WGS sequence"/>
</dbReference>